<organism evidence="2 3">
    <name type="scientific">Candidatus Sungbacteria bacterium RIFCSPLOWO2_12_FULL_41_11</name>
    <dbReference type="NCBI Taxonomy" id="1802286"/>
    <lineage>
        <taxon>Bacteria</taxon>
        <taxon>Candidatus Sungiibacteriota</taxon>
    </lineage>
</organism>
<protein>
    <submittedName>
        <fullName evidence="2">Uncharacterized protein</fullName>
    </submittedName>
</protein>
<proteinExistence type="predicted"/>
<comment type="caution">
    <text evidence="2">The sequence shown here is derived from an EMBL/GenBank/DDBJ whole genome shotgun (WGS) entry which is preliminary data.</text>
</comment>
<dbReference type="EMBL" id="MHQY01000036">
    <property type="protein sequence ID" value="OHA12968.1"/>
    <property type="molecule type" value="Genomic_DNA"/>
</dbReference>
<evidence type="ECO:0000313" key="3">
    <source>
        <dbReference type="Proteomes" id="UP000177171"/>
    </source>
</evidence>
<gene>
    <name evidence="2" type="ORF">A3G49_00530</name>
</gene>
<name>A0A1G2LMY1_9BACT</name>
<evidence type="ECO:0000313" key="2">
    <source>
        <dbReference type="EMBL" id="OHA12968.1"/>
    </source>
</evidence>
<keyword evidence="1" id="KW-0472">Membrane</keyword>
<accession>A0A1G2LMY1</accession>
<dbReference type="AlphaFoldDB" id="A0A1G2LMY1"/>
<dbReference type="Proteomes" id="UP000177171">
    <property type="component" value="Unassembled WGS sequence"/>
</dbReference>
<keyword evidence="1" id="KW-1133">Transmembrane helix</keyword>
<keyword evidence="1" id="KW-0812">Transmembrane</keyword>
<evidence type="ECO:0000256" key="1">
    <source>
        <dbReference type="SAM" id="Phobius"/>
    </source>
</evidence>
<feature type="transmembrane region" description="Helical" evidence="1">
    <location>
        <begin position="20"/>
        <end position="40"/>
    </location>
</feature>
<sequence length="67" mass="7699">MSILSRKRRQKLTMNKKFFLDINFIGVILFCVLVTVFLLIKMGEAFTEIDSISKSIESSMKVIKSNP</sequence>
<reference evidence="2 3" key="1">
    <citation type="journal article" date="2016" name="Nat. Commun.">
        <title>Thousands of microbial genomes shed light on interconnected biogeochemical processes in an aquifer system.</title>
        <authorList>
            <person name="Anantharaman K."/>
            <person name="Brown C.T."/>
            <person name="Hug L.A."/>
            <person name="Sharon I."/>
            <person name="Castelle C.J."/>
            <person name="Probst A.J."/>
            <person name="Thomas B.C."/>
            <person name="Singh A."/>
            <person name="Wilkins M.J."/>
            <person name="Karaoz U."/>
            <person name="Brodie E.L."/>
            <person name="Williams K.H."/>
            <person name="Hubbard S.S."/>
            <person name="Banfield J.F."/>
        </authorList>
    </citation>
    <scope>NUCLEOTIDE SEQUENCE [LARGE SCALE GENOMIC DNA]</scope>
</reference>